<organism evidence="1 2">
    <name type="scientific">Caerostris extrusa</name>
    <name type="common">Bark spider</name>
    <name type="synonym">Caerostris bankana</name>
    <dbReference type="NCBI Taxonomy" id="172846"/>
    <lineage>
        <taxon>Eukaryota</taxon>
        <taxon>Metazoa</taxon>
        <taxon>Ecdysozoa</taxon>
        <taxon>Arthropoda</taxon>
        <taxon>Chelicerata</taxon>
        <taxon>Arachnida</taxon>
        <taxon>Araneae</taxon>
        <taxon>Araneomorphae</taxon>
        <taxon>Entelegynae</taxon>
        <taxon>Araneoidea</taxon>
        <taxon>Araneidae</taxon>
        <taxon>Caerostris</taxon>
    </lineage>
</organism>
<proteinExistence type="predicted"/>
<reference evidence="1 2" key="1">
    <citation type="submission" date="2021-06" db="EMBL/GenBank/DDBJ databases">
        <title>Caerostris extrusa draft genome.</title>
        <authorList>
            <person name="Kono N."/>
            <person name="Arakawa K."/>
        </authorList>
    </citation>
    <scope>NUCLEOTIDE SEQUENCE [LARGE SCALE GENOMIC DNA]</scope>
</reference>
<name>A0AAV4Y627_CAEEX</name>
<comment type="caution">
    <text evidence="1">The sequence shown here is derived from an EMBL/GenBank/DDBJ whole genome shotgun (WGS) entry which is preliminary data.</text>
</comment>
<dbReference type="EMBL" id="BPLR01001333">
    <property type="protein sequence ID" value="GIZ01675.1"/>
    <property type="molecule type" value="Genomic_DNA"/>
</dbReference>
<gene>
    <name evidence="1" type="ORF">CEXT_392371</name>
</gene>
<keyword evidence="2" id="KW-1185">Reference proteome</keyword>
<accession>A0AAV4Y627</accession>
<dbReference type="Proteomes" id="UP001054945">
    <property type="component" value="Unassembled WGS sequence"/>
</dbReference>
<protein>
    <submittedName>
        <fullName evidence="1">Uncharacterized protein</fullName>
    </submittedName>
</protein>
<evidence type="ECO:0000313" key="2">
    <source>
        <dbReference type="Proteomes" id="UP001054945"/>
    </source>
</evidence>
<sequence>MFGLRKCMSRGAVRLFGRRSTVTRKKDIPRRKLNVSEWIRERLRSKSEEDANALSKTGLPQWRSLTSDKTRAKVICKTIRARYSSGMNETHRARRLIRDSPSV</sequence>
<dbReference type="AlphaFoldDB" id="A0AAV4Y627"/>
<evidence type="ECO:0000313" key="1">
    <source>
        <dbReference type="EMBL" id="GIZ01675.1"/>
    </source>
</evidence>